<reference evidence="1" key="1">
    <citation type="submission" date="2020-05" db="UniProtKB">
        <authorList>
            <consortium name="EnsemblMetazoa"/>
        </authorList>
    </citation>
    <scope>IDENTIFICATION</scope>
    <source>
        <strain evidence="1">Yale</strain>
    </source>
</reference>
<dbReference type="EMBL" id="CCAG010012825">
    <property type="status" value="NOT_ANNOTATED_CDS"/>
    <property type="molecule type" value="Genomic_DNA"/>
</dbReference>
<organism evidence="1 2">
    <name type="scientific">Glossina morsitans morsitans</name>
    <name type="common">Savannah tsetse fly</name>
    <dbReference type="NCBI Taxonomy" id="37546"/>
    <lineage>
        <taxon>Eukaryota</taxon>
        <taxon>Metazoa</taxon>
        <taxon>Ecdysozoa</taxon>
        <taxon>Arthropoda</taxon>
        <taxon>Hexapoda</taxon>
        <taxon>Insecta</taxon>
        <taxon>Pterygota</taxon>
        <taxon>Neoptera</taxon>
        <taxon>Endopterygota</taxon>
        <taxon>Diptera</taxon>
        <taxon>Brachycera</taxon>
        <taxon>Muscomorpha</taxon>
        <taxon>Hippoboscoidea</taxon>
        <taxon>Glossinidae</taxon>
        <taxon>Glossina</taxon>
    </lineage>
</organism>
<name>A0A1B0G1Q0_GLOMM</name>
<protein>
    <submittedName>
        <fullName evidence="1">Uncharacterized protein</fullName>
    </submittedName>
</protein>
<evidence type="ECO:0000313" key="2">
    <source>
        <dbReference type="Proteomes" id="UP000092444"/>
    </source>
</evidence>
<dbReference type="EnsemblMetazoa" id="GMOY007212-RA">
    <property type="protein sequence ID" value="GMOY007212-PA"/>
    <property type="gene ID" value="GMOY007212"/>
</dbReference>
<accession>A0A1B0G1Q0</accession>
<dbReference type="AlphaFoldDB" id="A0A1B0G1Q0"/>
<dbReference type="STRING" id="37546.A0A1B0G1Q0"/>
<keyword evidence="2" id="KW-1185">Reference proteome</keyword>
<dbReference type="VEuPathDB" id="VectorBase:GMOY007212"/>
<sequence length="169" mass="18904">MNIKMVFIPDEIFSELLQSYPELWGLEQGVGRVNCTVLGLTNAVDKITSEMLSRGELPVVVGDVPVGADLGEVSILQVGENVEEVSVEENVREVPVEENVREVPNIHRLREVVSKLSAHDKVVHLHFDEVFTDQTTVYSRSEDKLYGCDYVLGRKVLTTKQHRTVLVCG</sequence>
<proteinExistence type="predicted"/>
<evidence type="ECO:0000313" key="1">
    <source>
        <dbReference type="EnsemblMetazoa" id="GMOY007212-PA"/>
    </source>
</evidence>
<dbReference type="Proteomes" id="UP000092444">
    <property type="component" value="Unassembled WGS sequence"/>
</dbReference>